<dbReference type="EMBL" id="JAQPOK010000160">
    <property type="protein sequence ID" value="MDJ1181308.1"/>
    <property type="molecule type" value="Genomic_DNA"/>
</dbReference>
<proteinExistence type="predicted"/>
<comment type="caution">
    <text evidence="1">The sequence shown here is derived from an EMBL/GenBank/DDBJ whole genome shotgun (WGS) entry which is preliminary data.</text>
</comment>
<gene>
    <name evidence="1" type="ORF">PJF56_20810</name>
</gene>
<reference evidence="1 2" key="1">
    <citation type="submission" date="2023-01" db="EMBL/GenBank/DDBJ databases">
        <title>Novel diversity within Roseofilum (Cyanobacteria; Desertifilaceae) from marine benthic mats with descriptions of four novel species.</title>
        <authorList>
            <person name="Wang Y."/>
            <person name="Berthold D.E."/>
            <person name="Hu J."/>
            <person name="Lefler F.W."/>
            <person name="Laughinghouse H.D. IV."/>
        </authorList>
    </citation>
    <scope>NUCLEOTIDE SEQUENCE [LARGE SCALE GENOMIC DNA]</scope>
    <source>
        <strain evidence="1 2">BLCC-M91</strain>
    </source>
</reference>
<evidence type="ECO:0008006" key="3">
    <source>
        <dbReference type="Google" id="ProtNLM"/>
    </source>
</evidence>
<sequence>MIQKQPKIYFYIPRSDWPQVIPDRAEDLRPSDVLGSWILQTYLRLQESGFSCQLIPEMPEEGIVVAYRYSLPYEAKPPANLLWVCVKGDQNPHPYAPIHIVQNACEVDSPSLQIQSIDEDRYLLPSDRFYLPHWPQAGVIPRSPERGDRFENVAYFGITYNLAPELSQPEWKEQLKQMGLNWRREKERDRWNNYSEVDAILAVRSFNDSTDYPWKPASKLFNAWNAGVPAILGRESAFRGERKSELDYIEVNSYEETVNALKRLRDDTQFRQAMINNCKQRAQEIAPENITKRWKDFLLNTCVPAYEEWRSLSDWQRQKFFMGRYLALKWNSLQRRVLSLKRLKNHGL</sequence>
<dbReference type="RefSeq" id="WP_283764606.1">
    <property type="nucleotide sequence ID" value="NZ_JAQPOK010000160.1"/>
</dbReference>
<protein>
    <recommendedName>
        <fullName evidence="3">Glycosyltransferase family 1 protein</fullName>
    </recommendedName>
</protein>
<accession>A0ABT7BQ30</accession>
<keyword evidence="2" id="KW-1185">Reference proteome</keyword>
<dbReference type="Proteomes" id="UP001231370">
    <property type="component" value="Unassembled WGS sequence"/>
</dbReference>
<name>A0ABT7BQ30_9CYAN</name>
<evidence type="ECO:0000313" key="2">
    <source>
        <dbReference type="Proteomes" id="UP001231370"/>
    </source>
</evidence>
<organism evidence="1 2">
    <name type="scientific">Roseofilum halophilum BLCC-M91</name>
    <dbReference type="NCBI Taxonomy" id="3022259"/>
    <lineage>
        <taxon>Bacteria</taxon>
        <taxon>Bacillati</taxon>
        <taxon>Cyanobacteriota</taxon>
        <taxon>Cyanophyceae</taxon>
        <taxon>Desertifilales</taxon>
        <taxon>Desertifilaceae</taxon>
        <taxon>Roseofilum</taxon>
        <taxon>Roseofilum halophilum</taxon>
    </lineage>
</organism>
<evidence type="ECO:0000313" key="1">
    <source>
        <dbReference type="EMBL" id="MDJ1181308.1"/>
    </source>
</evidence>